<organism evidence="2 3">
    <name type="scientific">Reinekea marina</name>
    <dbReference type="NCBI Taxonomy" id="1310421"/>
    <lineage>
        <taxon>Bacteria</taxon>
        <taxon>Pseudomonadati</taxon>
        <taxon>Pseudomonadota</taxon>
        <taxon>Gammaproteobacteria</taxon>
        <taxon>Oceanospirillales</taxon>
        <taxon>Saccharospirillaceae</taxon>
        <taxon>Reinekea</taxon>
    </lineage>
</organism>
<gene>
    <name evidence="2" type="ORF">ACFOND_08220</name>
</gene>
<dbReference type="RefSeq" id="WP_290280683.1">
    <property type="nucleotide sequence ID" value="NZ_JAUFQI010000001.1"/>
</dbReference>
<feature type="domain" description="BioF2-like acetyltransferase" evidence="1">
    <location>
        <begin position="162"/>
        <end position="306"/>
    </location>
</feature>
<dbReference type="SUPFAM" id="SSF55729">
    <property type="entry name" value="Acyl-CoA N-acyltransferases (Nat)"/>
    <property type="match status" value="1"/>
</dbReference>
<dbReference type="InterPro" id="IPR016181">
    <property type="entry name" value="Acyl_CoA_acyltransferase"/>
</dbReference>
<sequence length="345" mass="39481">MTIVKQDPFFAQIDPITLFQTQAWQQSWLETWHSELQHNTKLIVLDEAQAYVHRHKIKGLLPVETLHPFSQGCAELASIRSEYFNPNGINRSAEAALKTMLASPCSELVLKDVPLSAPWLEGFYKTAQQKNKRVFQREVDIAYSVNTLDTDFETYIASLGSNTRLKLFNRRKRLQSTHTVSVENMWPNVDGFIELLNKFHRDRWYKPCYKGKNLAFIKALLPKLHEEGHRVNLSVLKADEQPVSVLLDISVGNRTYNLQGGFIEDFLKGVSLGTLHFGYSIEQAFLQCNTHTYDFMAGEGKNSNYKVKFANQQCDMVSLTIVNNSLLAMLYKLKGDKHARLHPSL</sequence>
<protein>
    <submittedName>
        <fullName evidence="2">GNAT family N-acetyltransferase</fullName>
    </submittedName>
</protein>
<dbReference type="Proteomes" id="UP001595710">
    <property type="component" value="Unassembled WGS sequence"/>
</dbReference>
<name>A0ABV7WQP7_9GAMM</name>
<accession>A0ABV7WQP7</accession>
<keyword evidence="3" id="KW-1185">Reference proteome</keyword>
<dbReference type="InterPro" id="IPR038740">
    <property type="entry name" value="BioF2-like_GNAT_dom"/>
</dbReference>
<reference evidence="3" key="1">
    <citation type="journal article" date="2019" name="Int. J. Syst. Evol. Microbiol.">
        <title>The Global Catalogue of Microorganisms (GCM) 10K type strain sequencing project: providing services to taxonomists for standard genome sequencing and annotation.</title>
        <authorList>
            <consortium name="The Broad Institute Genomics Platform"/>
            <consortium name="The Broad Institute Genome Sequencing Center for Infectious Disease"/>
            <person name="Wu L."/>
            <person name="Ma J."/>
        </authorList>
    </citation>
    <scope>NUCLEOTIDE SEQUENCE [LARGE SCALE GENOMIC DNA]</scope>
    <source>
        <strain evidence="3">CECT 8288</strain>
    </source>
</reference>
<dbReference type="EMBL" id="JBHRYN010000010">
    <property type="protein sequence ID" value="MFC3701618.1"/>
    <property type="molecule type" value="Genomic_DNA"/>
</dbReference>
<proteinExistence type="predicted"/>
<evidence type="ECO:0000313" key="2">
    <source>
        <dbReference type="EMBL" id="MFC3701618.1"/>
    </source>
</evidence>
<comment type="caution">
    <text evidence="2">The sequence shown here is derived from an EMBL/GenBank/DDBJ whole genome shotgun (WGS) entry which is preliminary data.</text>
</comment>
<evidence type="ECO:0000259" key="1">
    <source>
        <dbReference type="Pfam" id="PF13480"/>
    </source>
</evidence>
<dbReference type="Pfam" id="PF13480">
    <property type="entry name" value="Acetyltransf_6"/>
    <property type="match status" value="1"/>
</dbReference>
<dbReference type="Gene3D" id="3.40.630.30">
    <property type="match status" value="1"/>
</dbReference>
<evidence type="ECO:0000313" key="3">
    <source>
        <dbReference type="Proteomes" id="UP001595710"/>
    </source>
</evidence>